<evidence type="ECO:0000313" key="5">
    <source>
        <dbReference type="Proteomes" id="UP000824001"/>
    </source>
</evidence>
<sequence length="219" mass="23838">MARLTEGISAVFFPPRCVFCKRKLVRGESGICADCVRELPRRSPEREDRDGFVSAICAPLEFSGRVREALHRYKFGGKTAYAGVFGRLVADCVRENLAGEYDLVSWVPLSEERMAERGYDQAMLIAMAAALELDDVAVETLRRTLNTAPQSSMRDAASRRGNIAGAYQTVDAELVNGRRVLLIDDIITTGSTVSECARTLLEAGCAGVVCASVARPAKD</sequence>
<evidence type="ECO:0000259" key="2">
    <source>
        <dbReference type="Pfam" id="PF00156"/>
    </source>
</evidence>
<reference evidence="4" key="2">
    <citation type="journal article" date="2021" name="PeerJ">
        <title>Extensive microbial diversity within the chicken gut microbiome revealed by metagenomics and culture.</title>
        <authorList>
            <person name="Gilroy R."/>
            <person name="Ravi A."/>
            <person name="Getino M."/>
            <person name="Pursley I."/>
            <person name="Horton D.L."/>
            <person name="Alikhan N.F."/>
            <person name="Baker D."/>
            <person name="Gharbi K."/>
            <person name="Hall N."/>
            <person name="Watson M."/>
            <person name="Adriaenssens E.M."/>
            <person name="Foster-Nyarko E."/>
            <person name="Jarju S."/>
            <person name="Secka A."/>
            <person name="Antonio M."/>
            <person name="Oren A."/>
            <person name="Chaudhuri R.R."/>
            <person name="La Ragione R."/>
            <person name="Hildebrand F."/>
            <person name="Pallen M.J."/>
        </authorList>
    </citation>
    <scope>NUCLEOTIDE SEQUENCE</scope>
    <source>
        <strain evidence="4">ChiHjej10B9-9673</strain>
    </source>
</reference>
<comment type="caution">
    <text evidence="4">The sequence shown here is derived from an EMBL/GenBank/DDBJ whole genome shotgun (WGS) entry which is preliminary data.</text>
</comment>
<feature type="domain" description="Phosphoribosyltransferase" evidence="2">
    <location>
        <begin position="159"/>
        <end position="215"/>
    </location>
</feature>
<dbReference type="PANTHER" id="PTHR47505:SF1">
    <property type="entry name" value="DNA UTILIZATION PROTEIN YHGH"/>
    <property type="match status" value="1"/>
</dbReference>
<evidence type="ECO:0000259" key="3">
    <source>
        <dbReference type="Pfam" id="PF18912"/>
    </source>
</evidence>
<comment type="similarity">
    <text evidence="1">Belongs to the ComF/GntX family.</text>
</comment>
<organism evidence="4 5">
    <name type="scientific">Candidatus Scatomorpha merdipullorum</name>
    <dbReference type="NCBI Taxonomy" id="2840927"/>
    <lineage>
        <taxon>Bacteria</taxon>
        <taxon>Bacillati</taxon>
        <taxon>Bacillota</taxon>
        <taxon>Clostridia</taxon>
        <taxon>Eubacteriales</taxon>
        <taxon>Candidatus Scatomorpha</taxon>
    </lineage>
</organism>
<dbReference type="PANTHER" id="PTHR47505">
    <property type="entry name" value="DNA UTILIZATION PROTEIN YHGH"/>
    <property type="match status" value="1"/>
</dbReference>
<dbReference type="CDD" id="cd06223">
    <property type="entry name" value="PRTases_typeI"/>
    <property type="match status" value="1"/>
</dbReference>
<dbReference type="Pfam" id="PF18912">
    <property type="entry name" value="DZR_2"/>
    <property type="match status" value="1"/>
</dbReference>
<proteinExistence type="inferred from homology"/>
<dbReference type="InterPro" id="IPR051910">
    <property type="entry name" value="ComF/GntX_DNA_util-trans"/>
</dbReference>
<reference evidence="4" key="1">
    <citation type="submission" date="2020-10" db="EMBL/GenBank/DDBJ databases">
        <authorList>
            <person name="Gilroy R."/>
        </authorList>
    </citation>
    <scope>NUCLEOTIDE SEQUENCE</scope>
    <source>
        <strain evidence="4">ChiHjej10B9-9673</strain>
    </source>
</reference>
<evidence type="ECO:0000256" key="1">
    <source>
        <dbReference type="ARBA" id="ARBA00008007"/>
    </source>
</evidence>
<feature type="domain" description="Double zinc ribbon" evidence="3">
    <location>
        <begin position="10"/>
        <end position="42"/>
    </location>
</feature>
<name>A0A9D1FCU5_9FIRM</name>
<evidence type="ECO:0000313" key="4">
    <source>
        <dbReference type="EMBL" id="HIS66573.1"/>
    </source>
</evidence>
<protein>
    <submittedName>
        <fullName evidence="4">ComF family protein</fullName>
    </submittedName>
</protein>
<dbReference type="AlphaFoldDB" id="A0A9D1FCU5"/>
<accession>A0A9D1FCU5</accession>
<dbReference type="InterPro" id="IPR044005">
    <property type="entry name" value="DZR_2"/>
</dbReference>
<dbReference type="SUPFAM" id="SSF53271">
    <property type="entry name" value="PRTase-like"/>
    <property type="match status" value="1"/>
</dbReference>
<dbReference type="Pfam" id="PF00156">
    <property type="entry name" value="Pribosyltran"/>
    <property type="match status" value="1"/>
</dbReference>
<dbReference type="Gene3D" id="3.40.50.2020">
    <property type="match status" value="1"/>
</dbReference>
<dbReference type="Proteomes" id="UP000824001">
    <property type="component" value="Unassembled WGS sequence"/>
</dbReference>
<gene>
    <name evidence="4" type="ORF">IAC18_03305</name>
</gene>
<dbReference type="InterPro" id="IPR029057">
    <property type="entry name" value="PRTase-like"/>
</dbReference>
<dbReference type="EMBL" id="DVJK01000090">
    <property type="protein sequence ID" value="HIS66573.1"/>
    <property type="molecule type" value="Genomic_DNA"/>
</dbReference>
<dbReference type="InterPro" id="IPR000836">
    <property type="entry name" value="PRTase_dom"/>
</dbReference>